<dbReference type="InterPro" id="IPR051790">
    <property type="entry name" value="Cytochrome_c-biogenesis_DsbD"/>
</dbReference>
<reference evidence="8" key="1">
    <citation type="journal article" date="2015" name="Nature">
        <title>Complex archaea that bridge the gap between prokaryotes and eukaryotes.</title>
        <authorList>
            <person name="Spang A."/>
            <person name="Saw J.H."/>
            <person name="Jorgensen S.L."/>
            <person name="Zaremba-Niedzwiedzka K."/>
            <person name="Martijn J."/>
            <person name="Lind A.E."/>
            <person name="van Eijk R."/>
            <person name="Schleper C."/>
            <person name="Guy L."/>
            <person name="Ettema T.J."/>
        </authorList>
    </citation>
    <scope>NUCLEOTIDE SEQUENCE</scope>
</reference>
<accession>A0A0F8XJ93</accession>
<name>A0A0F8XJ93_9ZZZZ</name>
<feature type="domain" description="Cytochrome C biogenesis protein transmembrane" evidence="7">
    <location>
        <begin position="29"/>
        <end position="188"/>
    </location>
</feature>
<evidence type="ECO:0000256" key="5">
    <source>
        <dbReference type="ARBA" id="ARBA00023136"/>
    </source>
</evidence>
<dbReference type="PANTHER" id="PTHR31272:SF4">
    <property type="entry name" value="CYTOCHROME C-TYPE BIOGENESIS PROTEIN HI_1454-RELATED"/>
    <property type="match status" value="1"/>
</dbReference>
<evidence type="ECO:0000313" key="8">
    <source>
        <dbReference type="EMBL" id="KKK68948.1"/>
    </source>
</evidence>
<evidence type="ECO:0000256" key="1">
    <source>
        <dbReference type="ARBA" id="ARBA00004141"/>
    </source>
</evidence>
<comment type="similarity">
    <text evidence="2">Belongs to the DsbD family.</text>
</comment>
<dbReference type="EMBL" id="LAZR01058895">
    <property type="protein sequence ID" value="KKK68948.1"/>
    <property type="molecule type" value="Genomic_DNA"/>
</dbReference>
<organism evidence="8">
    <name type="scientific">marine sediment metagenome</name>
    <dbReference type="NCBI Taxonomy" id="412755"/>
    <lineage>
        <taxon>unclassified sequences</taxon>
        <taxon>metagenomes</taxon>
        <taxon>ecological metagenomes</taxon>
    </lineage>
</organism>
<protein>
    <recommendedName>
        <fullName evidence="7">Cytochrome C biogenesis protein transmembrane domain-containing protein</fullName>
    </recommendedName>
</protein>
<keyword evidence="4 6" id="KW-1133">Transmembrane helix</keyword>
<comment type="caution">
    <text evidence="8">The sequence shown here is derived from an EMBL/GenBank/DDBJ whole genome shotgun (WGS) entry which is preliminary data.</text>
</comment>
<evidence type="ECO:0000256" key="2">
    <source>
        <dbReference type="ARBA" id="ARBA00006143"/>
    </source>
</evidence>
<dbReference type="GO" id="GO:0016020">
    <property type="term" value="C:membrane"/>
    <property type="evidence" value="ECO:0007669"/>
    <property type="project" value="UniProtKB-SubCell"/>
</dbReference>
<feature type="transmembrane region" description="Helical" evidence="6">
    <location>
        <begin position="116"/>
        <end position="138"/>
    </location>
</feature>
<feature type="transmembrane region" description="Helical" evidence="6">
    <location>
        <begin position="83"/>
        <end position="104"/>
    </location>
</feature>
<feature type="non-terminal residue" evidence="8">
    <location>
        <position position="1"/>
    </location>
</feature>
<evidence type="ECO:0000256" key="6">
    <source>
        <dbReference type="SAM" id="Phobius"/>
    </source>
</evidence>
<dbReference type="InterPro" id="IPR003834">
    <property type="entry name" value="Cyt_c_assmbl_TM_dom"/>
</dbReference>
<comment type="subcellular location">
    <subcellularLocation>
        <location evidence="1">Membrane</location>
        <topology evidence="1">Multi-pass membrane protein</topology>
    </subcellularLocation>
</comment>
<feature type="transmembrane region" description="Helical" evidence="6">
    <location>
        <begin position="25"/>
        <end position="50"/>
    </location>
</feature>
<feature type="transmembrane region" description="Helical" evidence="6">
    <location>
        <begin position="158"/>
        <end position="182"/>
    </location>
</feature>
<proteinExistence type="inferred from homology"/>
<evidence type="ECO:0000256" key="4">
    <source>
        <dbReference type="ARBA" id="ARBA00022989"/>
    </source>
</evidence>
<sequence>PPMRRHMIGDAQPPARLEGPRMEGVANVSILIALGAGLLSFLSPCVLPLFPSYLSLITGTSLTELEAPQDKQRVRRAVIGNSLAFIAGFSAIFIALGASFSLVGRMLLIYQDYLRIAGGILIIAFGIIITGMVKIPALARYYQPSFGDNPTGLIGTGLVGATFAIGWTPCVGPILGAILLLASTEETVRALLSRKDKEVSSSITPAKLYTHNEDVDGINKRELDNIDSEKKEYVMNVKEGRM</sequence>
<evidence type="ECO:0000256" key="3">
    <source>
        <dbReference type="ARBA" id="ARBA00022692"/>
    </source>
</evidence>
<dbReference type="PANTHER" id="PTHR31272">
    <property type="entry name" value="CYTOCHROME C-TYPE BIOGENESIS PROTEIN HI_1454-RELATED"/>
    <property type="match status" value="1"/>
</dbReference>
<evidence type="ECO:0000259" key="7">
    <source>
        <dbReference type="Pfam" id="PF02683"/>
    </source>
</evidence>
<keyword evidence="5 6" id="KW-0472">Membrane</keyword>
<keyword evidence="3 6" id="KW-0812">Transmembrane</keyword>
<dbReference type="Pfam" id="PF02683">
    <property type="entry name" value="DsbD_TM"/>
    <property type="match status" value="1"/>
</dbReference>
<gene>
    <name evidence="8" type="ORF">LCGC14_2938960</name>
</gene>
<dbReference type="AlphaFoldDB" id="A0A0F8XJ93"/>
<dbReference type="GO" id="GO:0017004">
    <property type="term" value="P:cytochrome complex assembly"/>
    <property type="evidence" value="ECO:0007669"/>
    <property type="project" value="InterPro"/>
</dbReference>